<gene>
    <name evidence="1" type="ORF">GGR25_001110</name>
</gene>
<accession>A0A840AMF0</accession>
<dbReference type="AlphaFoldDB" id="A0A840AMF0"/>
<keyword evidence="2" id="KW-1185">Reference proteome</keyword>
<reference evidence="1 2" key="1">
    <citation type="submission" date="2020-08" db="EMBL/GenBank/DDBJ databases">
        <title>Genomic Encyclopedia of Type Strains, Phase IV (KMG-IV): sequencing the most valuable type-strain genomes for metagenomic binning, comparative biology and taxonomic classification.</title>
        <authorList>
            <person name="Goeker M."/>
        </authorList>
    </citation>
    <scope>NUCLEOTIDE SEQUENCE [LARGE SCALE GENOMIC DNA]</scope>
    <source>
        <strain evidence="1 2">DSM 25966</strain>
    </source>
</reference>
<dbReference type="Proteomes" id="UP000553963">
    <property type="component" value="Unassembled WGS sequence"/>
</dbReference>
<dbReference type="RefSeq" id="WP_183397765.1">
    <property type="nucleotide sequence ID" value="NZ_JACIDS010000002.1"/>
</dbReference>
<sequence>MLKFCPHCGHAIPARLRRPHRYAALVHDFLRESADVRRWTAVSLVDIGVALKLTRQQVRRAVASLVDHGQIRVHARFDGDGTQLANAIEVLADAQIAPSRRRAKRASGVAR</sequence>
<name>A0A840AMF0_9HYPH</name>
<evidence type="ECO:0000313" key="2">
    <source>
        <dbReference type="Proteomes" id="UP000553963"/>
    </source>
</evidence>
<comment type="caution">
    <text evidence="1">The sequence shown here is derived from an EMBL/GenBank/DDBJ whole genome shotgun (WGS) entry which is preliminary data.</text>
</comment>
<proteinExistence type="predicted"/>
<evidence type="ECO:0000313" key="1">
    <source>
        <dbReference type="EMBL" id="MBB3930071.1"/>
    </source>
</evidence>
<protein>
    <submittedName>
        <fullName evidence="1">Uncharacterized protein</fullName>
    </submittedName>
</protein>
<dbReference type="EMBL" id="JACIDS010000002">
    <property type="protein sequence ID" value="MBB3930071.1"/>
    <property type="molecule type" value="Genomic_DNA"/>
</dbReference>
<organism evidence="1 2">
    <name type="scientific">Kaistia hirudinis</name>
    <dbReference type="NCBI Taxonomy" id="1293440"/>
    <lineage>
        <taxon>Bacteria</taxon>
        <taxon>Pseudomonadati</taxon>
        <taxon>Pseudomonadota</taxon>
        <taxon>Alphaproteobacteria</taxon>
        <taxon>Hyphomicrobiales</taxon>
        <taxon>Kaistiaceae</taxon>
        <taxon>Kaistia</taxon>
    </lineage>
</organism>